<evidence type="ECO:0000256" key="2">
    <source>
        <dbReference type="SAM" id="Phobius"/>
    </source>
</evidence>
<sequence>MSEREQSPAAGTRGTDDWREQTIPGIQPVAAPIGAGPGYAPGPPPPPPGYAPRPAPEYSTTPVRVRRSDSLASLLLLLAGIAAGVSLLLRWLPGSDLTGWDLVRRGWDDAADGGVAALFGTGFWQPMAVVLGGAVLFLLGLLVVLPAHTHRFLGVLALLVSLVAGAGVLVPLAAEGWDPATIDTGFWFAVAVPVLGLLGALKALFTGPRWR</sequence>
<keyword evidence="2" id="KW-0812">Transmembrane</keyword>
<keyword evidence="4" id="KW-1185">Reference proteome</keyword>
<proteinExistence type="predicted"/>
<organism evidence="3 4">
    <name type="scientific">Geodermatophilus siccatus</name>
    <dbReference type="NCBI Taxonomy" id="1137991"/>
    <lineage>
        <taxon>Bacteria</taxon>
        <taxon>Bacillati</taxon>
        <taxon>Actinomycetota</taxon>
        <taxon>Actinomycetes</taxon>
        <taxon>Geodermatophilales</taxon>
        <taxon>Geodermatophilaceae</taxon>
        <taxon>Geodermatophilus</taxon>
    </lineage>
</organism>
<dbReference type="EMBL" id="FNHE01000001">
    <property type="protein sequence ID" value="SDL62880.1"/>
    <property type="molecule type" value="Genomic_DNA"/>
</dbReference>
<accession>A0A1G9LLN7</accession>
<feature type="compositionally biased region" description="Low complexity" evidence="1">
    <location>
        <begin position="24"/>
        <end position="34"/>
    </location>
</feature>
<evidence type="ECO:0000313" key="3">
    <source>
        <dbReference type="EMBL" id="SDL62880.1"/>
    </source>
</evidence>
<feature type="transmembrane region" description="Helical" evidence="2">
    <location>
        <begin position="71"/>
        <end position="92"/>
    </location>
</feature>
<reference evidence="4" key="1">
    <citation type="submission" date="2016-10" db="EMBL/GenBank/DDBJ databases">
        <authorList>
            <person name="Varghese N."/>
            <person name="Submissions S."/>
        </authorList>
    </citation>
    <scope>NUCLEOTIDE SEQUENCE [LARGE SCALE GENOMIC DNA]</scope>
    <source>
        <strain evidence="4">DSM 45419</strain>
    </source>
</reference>
<feature type="compositionally biased region" description="Pro residues" evidence="1">
    <location>
        <begin position="40"/>
        <end position="55"/>
    </location>
</feature>
<keyword evidence="2" id="KW-0472">Membrane</keyword>
<evidence type="ECO:0000256" key="1">
    <source>
        <dbReference type="SAM" id="MobiDB-lite"/>
    </source>
</evidence>
<dbReference type="STRING" id="1137991.SAMN05660642_00482"/>
<feature type="transmembrane region" description="Helical" evidence="2">
    <location>
        <begin position="186"/>
        <end position="205"/>
    </location>
</feature>
<keyword evidence="2" id="KW-1133">Transmembrane helix</keyword>
<protein>
    <submittedName>
        <fullName evidence="3">Uncharacterized protein</fullName>
    </submittedName>
</protein>
<dbReference type="RefSeq" id="WP_091213270.1">
    <property type="nucleotide sequence ID" value="NZ_FNHE01000001.1"/>
</dbReference>
<gene>
    <name evidence="3" type="ORF">SAMN05660642_00482</name>
</gene>
<evidence type="ECO:0000313" key="4">
    <source>
        <dbReference type="Proteomes" id="UP000198680"/>
    </source>
</evidence>
<feature type="transmembrane region" description="Helical" evidence="2">
    <location>
        <begin position="152"/>
        <end position="174"/>
    </location>
</feature>
<feature type="transmembrane region" description="Helical" evidence="2">
    <location>
        <begin position="123"/>
        <end position="145"/>
    </location>
</feature>
<feature type="region of interest" description="Disordered" evidence="1">
    <location>
        <begin position="1"/>
        <end position="62"/>
    </location>
</feature>
<dbReference type="Proteomes" id="UP000198680">
    <property type="component" value="Unassembled WGS sequence"/>
</dbReference>
<name>A0A1G9LLN7_9ACTN</name>
<dbReference type="AlphaFoldDB" id="A0A1G9LLN7"/>